<dbReference type="InterPro" id="IPR004843">
    <property type="entry name" value="Calcineurin-like_PHP"/>
</dbReference>
<dbReference type="STRING" id="272562.CA_C1078"/>
<name>Q97K43_CLOAB</name>
<organism evidence="3 4">
    <name type="scientific">Clostridium acetobutylicum (strain ATCC 824 / DSM 792 / JCM 1419 / IAM 19013 / LMG 5710 / NBRC 13948 / NRRL B-527 / VKM B-1787 / 2291 / W)</name>
    <dbReference type="NCBI Taxonomy" id="272562"/>
    <lineage>
        <taxon>Bacteria</taxon>
        <taxon>Bacillati</taxon>
        <taxon>Bacillota</taxon>
        <taxon>Clostridia</taxon>
        <taxon>Eubacteriales</taxon>
        <taxon>Clostridiaceae</taxon>
        <taxon>Clostridium</taxon>
    </lineage>
</organism>
<dbReference type="HOGENOM" id="CLU_054708_1_0_9"/>
<dbReference type="KEGG" id="cac:CA_C1078"/>
<evidence type="ECO:0000256" key="1">
    <source>
        <dbReference type="SAM" id="SignalP"/>
    </source>
</evidence>
<dbReference type="GO" id="GO:0016787">
    <property type="term" value="F:hydrolase activity"/>
    <property type="evidence" value="ECO:0007669"/>
    <property type="project" value="InterPro"/>
</dbReference>
<feature type="domain" description="Calcineurin-like phosphoesterase" evidence="2">
    <location>
        <begin position="34"/>
        <end position="283"/>
    </location>
</feature>
<dbReference type="SUPFAM" id="SSF56300">
    <property type="entry name" value="Metallo-dependent phosphatases"/>
    <property type="match status" value="1"/>
</dbReference>
<protein>
    <submittedName>
        <fullName evidence="3">Predicted phosphohydrolase, Icc family</fullName>
    </submittedName>
</protein>
<dbReference type="Gene3D" id="3.60.21.10">
    <property type="match status" value="1"/>
</dbReference>
<dbReference type="eggNOG" id="COG1409">
    <property type="taxonomic scope" value="Bacteria"/>
</dbReference>
<dbReference type="InterPro" id="IPR029052">
    <property type="entry name" value="Metallo-depent_PP-like"/>
</dbReference>
<feature type="chain" id="PRO_5004324495" evidence="1">
    <location>
        <begin position="31"/>
        <end position="356"/>
    </location>
</feature>
<sequence>MKKSKKLLKTLTATICTMGIICATSITVNAQYSFDVISDTHIGADSSWGACNHLTDALTCIKNSIKAAKSNPNSPLYKNYLNDQCIVVDGDIVDYASDQNYKELSDTILGCKDSNLPYVYFNIGNHEFKTQSSPNTEWNYTDALNFFNTKTNAIQSSLLSNAVGITTTGRNNSYDLQYINNKNSRLFFLGTDELPSDAPDTSTIGSSQLGWLSQAINDNSNEGKQTSKGKKPMFIFSHQPVYSTVYGSDRDDWGYINKDASYNIKNLLNGHNEIVMFTGHTHKQFDNNDPWNSGNGYALNGDSSAHIFSVPSTGEVDSNGPEGYHVTVFSDGIVVTGVKYQANGTCKTMNTYTIDF</sequence>
<keyword evidence="4" id="KW-1185">Reference proteome</keyword>
<evidence type="ECO:0000259" key="2">
    <source>
        <dbReference type="Pfam" id="PF00149"/>
    </source>
</evidence>
<dbReference type="Pfam" id="PF00149">
    <property type="entry name" value="Metallophos"/>
    <property type="match status" value="1"/>
</dbReference>
<dbReference type="Proteomes" id="UP000000814">
    <property type="component" value="Chromosome"/>
</dbReference>
<dbReference type="PIR" id="A97033">
    <property type="entry name" value="A97033"/>
</dbReference>
<feature type="signal peptide" evidence="1">
    <location>
        <begin position="1"/>
        <end position="30"/>
    </location>
</feature>
<dbReference type="PATRIC" id="fig|272562.8.peg.1287"/>
<dbReference type="GeneID" id="44997590"/>
<dbReference type="RefSeq" id="WP_010964393.1">
    <property type="nucleotide sequence ID" value="NC_003030.1"/>
</dbReference>
<dbReference type="OrthoDB" id="1645838at2"/>
<reference evidence="3 4" key="1">
    <citation type="journal article" date="2001" name="J. Bacteriol.">
        <title>Genome sequence and comparative analysis of the solvent-producing bacterium Clostridium acetobutylicum.</title>
        <authorList>
            <person name="Nolling J."/>
            <person name="Breton G."/>
            <person name="Omelchenko M.V."/>
            <person name="Makarova K.S."/>
            <person name="Zeng Q."/>
            <person name="Gibson R."/>
            <person name="Lee H.M."/>
            <person name="Dubois J."/>
            <person name="Qiu D."/>
            <person name="Hitti J."/>
            <person name="Wolf Y.I."/>
            <person name="Tatusov R.L."/>
            <person name="Sabathe F."/>
            <person name="Doucette-Stamm L."/>
            <person name="Soucaille P."/>
            <person name="Daly M.J."/>
            <person name="Bennett G.N."/>
            <person name="Koonin E.V."/>
            <person name="Smith D.R."/>
        </authorList>
    </citation>
    <scope>NUCLEOTIDE SEQUENCE [LARGE SCALE GENOMIC DNA]</scope>
    <source>
        <strain evidence="4">ATCC 824 / DSM 792 / JCM 1419 / LMG 5710 / VKM B-1787</strain>
    </source>
</reference>
<dbReference type="EMBL" id="AE001437">
    <property type="protein sequence ID" value="AAK79052.1"/>
    <property type="molecule type" value="Genomic_DNA"/>
</dbReference>
<accession>Q97K43</accession>
<keyword evidence="1" id="KW-0732">Signal</keyword>
<dbReference type="AlphaFoldDB" id="Q97K43"/>
<evidence type="ECO:0000313" key="4">
    <source>
        <dbReference type="Proteomes" id="UP000000814"/>
    </source>
</evidence>
<evidence type="ECO:0000313" key="3">
    <source>
        <dbReference type="EMBL" id="AAK79052.1"/>
    </source>
</evidence>
<gene>
    <name evidence="3" type="ordered locus">CA_C1078</name>
</gene>
<proteinExistence type="predicted"/>